<feature type="compositionally biased region" description="Basic and acidic residues" evidence="1">
    <location>
        <begin position="112"/>
        <end position="129"/>
    </location>
</feature>
<name>A0ABT7PFQ4_9BACT</name>
<feature type="region of interest" description="Disordered" evidence="1">
    <location>
        <begin position="95"/>
        <end position="164"/>
    </location>
</feature>
<keyword evidence="2" id="KW-0472">Membrane</keyword>
<keyword evidence="4" id="KW-1185">Reference proteome</keyword>
<feature type="transmembrane region" description="Helical" evidence="2">
    <location>
        <begin position="31"/>
        <end position="53"/>
    </location>
</feature>
<organism evidence="3 4">
    <name type="scientific">Roseiconus lacunae</name>
    <dbReference type="NCBI Taxonomy" id="2605694"/>
    <lineage>
        <taxon>Bacteria</taxon>
        <taxon>Pseudomonadati</taxon>
        <taxon>Planctomycetota</taxon>
        <taxon>Planctomycetia</taxon>
        <taxon>Pirellulales</taxon>
        <taxon>Pirellulaceae</taxon>
        <taxon>Roseiconus</taxon>
    </lineage>
</organism>
<feature type="transmembrane region" description="Helical" evidence="2">
    <location>
        <begin position="7"/>
        <end position="25"/>
    </location>
</feature>
<dbReference type="Proteomes" id="UP001239462">
    <property type="component" value="Unassembled WGS sequence"/>
</dbReference>
<evidence type="ECO:0000313" key="4">
    <source>
        <dbReference type="Proteomes" id="UP001239462"/>
    </source>
</evidence>
<comment type="caution">
    <text evidence="3">The sequence shown here is derived from an EMBL/GenBank/DDBJ whole genome shotgun (WGS) entry which is preliminary data.</text>
</comment>
<feature type="compositionally biased region" description="Polar residues" evidence="1">
    <location>
        <begin position="133"/>
        <end position="151"/>
    </location>
</feature>
<protein>
    <submittedName>
        <fullName evidence="3">Uncharacterized protein</fullName>
    </submittedName>
</protein>
<keyword evidence="2" id="KW-1133">Transmembrane helix</keyword>
<evidence type="ECO:0000256" key="1">
    <source>
        <dbReference type="SAM" id="MobiDB-lite"/>
    </source>
</evidence>
<accession>A0ABT7PFQ4</accession>
<gene>
    <name evidence="3" type="ORF">QTN89_06830</name>
</gene>
<sequence length="240" mass="25580">MNKSQKIIACLTLVCFVVLYAFGWLWPLVRIVLSTFGFASLVASLYFAGIVVIAHFKKRDDQVDHDNSSVVRAAFSAVATLLLFAMLAVVPAPSGSGDAAPSDIQSGSQSADEDRASSRGRESTAKNDRNLQGGENASPSMDSTASKQQVASKPESKKPVSDFDPASQAAAEFLGALLGASAEQQRRQQSDPRYQQFKQSLDRLSVCPRCGGAGQYRYVDGSGTLQVQNCPSCFGSGRAN</sequence>
<evidence type="ECO:0000256" key="2">
    <source>
        <dbReference type="SAM" id="Phobius"/>
    </source>
</evidence>
<evidence type="ECO:0000313" key="3">
    <source>
        <dbReference type="EMBL" id="MDM4015139.1"/>
    </source>
</evidence>
<reference evidence="3 4" key="1">
    <citation type="submission" date="2023-06" db="EMBL/GenBank/DDBJ databases">
        <title>Roseiconus lacunae JC819 isolated from Gulf of Mannar region, Tamil Nadu.</title>
        <authorList>
            <person name="Pk S."/>
            <person name="Ch S."/>
            <person name="Ch V.R."/>
        </authorList>
    </citation>
    <scope>NUCLEOTIDE SEQUENCE [LARGE SCALE GENOMIC DNA]</scope>
    <source>
        <strain evidence="3 4">JC819</strain>
    </source>
</reference>
<dbReference type="RefSeq" id="WP_149496397.1">
    <property type="nucleotide sequence ID" value="NZ_JASZZN010000004.1"/>
</dbReference>
<dbReference type="EMBL" id="JASZZN010000004">
    <property type="protein sequence ID" value="MDM4015139.1"/>
    <property type="molecule type" value="Genomic_DNA"/>
</dbReference>
<keyword evidence="2" id="KW-0812">Transmembrane</keyword>
<proteinExistence type="predicted"/>
<feature type="transmembrane region" description="Helical" evidence="2">
    <location>
        <begin position="73"/>
        <end position="92"/>
    </location>
</feature>